<accession>A0ABR0E4Z5</accession>
<feature type="compositionally biased region" description="Basic and acidic residues" evidence="4">
    <location>
        <begin position="1"/>
        <end position="31"/>
    </location>
</feature>
<proteinExistence type="inferred from homology"/>
<evidence type="ECO:0000313" key="7">
    <source>
        <dbReference type="Proteomes" id="UP001305779"/>
    </source>
</evidence>
<dbReference type="InterPro" id="IPR005824">
    <property type="entry name" value="KOW"/>
</dbReference>
<dbReference type="CDD" id="cd06089">
    <property type="entry name" value="KOW_RPL26"/>
    <property type="match status" value="1"/>
</dbReference>
<organism evidence="6 7">
    <name type="scientific">Zasmidium cellare</name>
    <name type="common">Wine cellar mold</name>
    <name type="synonym">Racodium cellare</name>
    <dbReference type="NCBI Taxonomy" id="395010"/>
    <lineage>
        <taxon>Eukaryota</taxon>
        <taxon>Fungi</taxon>
        <taxon>Dikarya</taxon>
        <taxon>Ascomycota</taxon>
        <taxon>Pezizomycotina</taxon>
        <taxon>Dothideomycetes</taxon>
        <taxon>Dothideomycetidae</taxon>
        <taxon>Mycosphaerellales</taxon>
        <taxon>Mycosphaerellaceae</taxon>
        <taxon>Zasmidium</taxon>
    </lineage>
</organism>
<dbReference type="Proteomes" id="UP001305779">
    <property type="component" value="Unassembled WGS sequence"/>
</dbReference>
<keyword evidence="3" id="KW-0687">Ribonucleoprotein</keyword>
<dbReference type="InterPro" id="IPR008991">
    <property type="entry name" value="Translation_prot_SH3-like_sf"/>
</dbReference>
<dbReference type="Gene3D" id="2.30.30.30">
    <property type="match status" value="1"/>
</dbReference>
<gene>
    <name evidence="6" type="ORF">PRZ48_012310</name>
</gene>
<evidence type="ECO:0000256" key="3">
    <source>
        <dbReference type="ARBA" id="ARBA00023274"/>
    </source>
</evidence>
<evidence type="ECO:0000313" key="6">
    <source>
        <dbReference type="EMBL" id="KAK4496330.1"/>
    </source>
</evidence>
<evidence type="ECO:0000259" key="5">
    <source>
        <dbReference type="SMART" id="SM00739"/>
    </source>
</evidence>
<dbReference type="PANTHER" id="PTHR12903">
    <property type="entry name" value="MITOCHONDRIAL RIBOSOMAL PROTEIN L24"/>
    <property type="match status" value="1"/>
</dbReference>
<evidence type="ECO:0000256" key="2">
    <source>
        <dbReference type="ARBA" id="ARBA00022980"/>
    </source>
</evidence>
<protein>
    <recommendedName>
        <fullName evidence="5">KOW domain-containing protein</fullName>
    </recommendedName>
</protein>
<reference evidence="6 7" key="1">
    <citation type="journal article" date="2023" name="G3 (Bethesda)">
        <title>A chromosome-level genome assembly of Zasmidium syzygii isolated from banana leaves.</title>
        <authorList>
            <person name="van Westerhoven A.C."/>
            <person name="Mehrabi R."/>
            <person name="Talebi R."/>
            <person name="Steentjes M.B.F."/>
            <person name="Corcolon B."/>
            <person name="Chong P.A."/>
            <person name="Kema G.H.J."/>
            <person name="Seidl M.F."/>
        </authorList>
    </citation>
    <scope>NUCLEOTIDE SEQUENCE [LARGE SCALE GENOMIC DNA]</scope>
    <source>
        <strain evidence="6 7">P124</strain>
    </source>
</reference>
<keyword evidence="7" id="KW-1185">Reference proteome</keyword>
<feature type="region of interest" description="Disordered" evidence="4">
    <location>
        <begin position="1"/>
        <end position="38"/>
    </location>
</feature>
<dbReference type="InterPro" id="IPR014722">
    <property type="entry name" value="Rib_uL2_dom2"/>
</dbReference>
<name>A0ABR0E4Z5_ZASCE</name>
<evidence type="ECO:0000256" key="4">
    <source>
        <dbReference type="SAM" id="MobiDB-lite"/>
    </source>
</evidence>
<feature type="domain" description="KOW" evidence="5">
    <location>
        <begin position="101"/>
        <end position="128"/>
    </location>
</feature>
<keyword evidence="2" id="KW-0689">Ribosomal protein</keyword>
<dbReference type="SMART" id="SM00739">
    <property type="entry name" value="KOW"/>
    <property type="match status" value="1"/>
</dbReference>
<dbReference type="InterPro" id="IPR003256">
    <property type="entry name" value="Ribosomal_uL24"/>
</dbReference>
<comment type="caution">
    <text evidence="6">The sequence shown here is derived from an EMBL/GenBank/DDBJ whole genome shotgun (WGS) entry which is preliminary data.</text>
</comment>
<dbReference type="EMBL" id="JAXOVC010000010">
    <property type="protein sequence ID" value="KAK4496330.1"/>
    <property type="molecule type" value="Genomic_DNA"/>
</dbReference>
<comment type="similarity">
    <text evidence="1">Belongs to the universal ribosomal protein uL24 family.</text>
</comment>
<dbReference type="Pfam" id="PF22682">
    <property type="entry name" value="Ribosomal_uL24m-like"/>
    <property type="match status" value="1"/>
</dbReference>
<evidence type="ECO:0000256" key="1">
    <source>
        <dbReference type="ARBA" id="ARBA00010618"/>
    </source>
</evidence>
<sequence length="350" mass="41140">MQKVIRRVERAKRTADRQKARRVLSKDKEQSWNRSQNRNRLLREQNDLLRQERKNRIHDWETGPLAPRRDVGDLAKKYATLSVYSWQLPEKDPRDRLKWFHISEGDRVVMLKGRDKGRIGRVRSVDLEKGAATVDGLNMVDISVPEWLMQENQNERDVVTQARGVPLEDIKLVYPLPDPKTGAHRDVIIDRLLPVNRRWDKNLKEWNDGDRVIPGTNMLIPWPEKADPDYEDHEGDTLRISVEEQTFRPFLIRPPMPLSVIDELRNKYSRFRTRHDYDYIVKKEMQEAKESDRKDLIKTMRTPLQELADLRAKQRQEQPKELSPEQLAKIGEVIAREQAKAGSGEAVLQQ</sequence>
<dbReference type="SUPFAM" id="SSF50104">
    <property type="entry name" value="Translation proteins SH3-like domain"/>
    <property type="match status" value="1"/>
</dbReference>
<dbReference type="InterPro" id="IPR041988">
    <property type="entry name" value="Ribosomal_uL24_KOW"/>
</dbReference>